<proteinExistence type="predicted"/>
<dbReference type="Pfam" id="PF12697">
    <property type="entry name" value="Abhydrolase_6"/>
    <property type="match status" value="1"/>
</dbReference>
<dbReference type="EMBL" id="WEGI01000009">
    <property type="protein sequence ID" value="MQY28735.1"/>
    <property type="molecule type" value="Genomic_DNA"/>
</dbReference>
<dbReference type="SUPFAM" id="SSF53474">
    <property type="entry name" value="alpha/beta-Hydrolases"/>
    <property type="match status" value="1"/>
</dbReference>
<evidence type="ECO:0000313" key="2">
    <source>
        <dbReference type="EMBL" id="MQY28735.1"/>
    </source>
</evidence>
<gene>
    <name evidence="2" type="ORF">NRB56_43190</name>
</gene>
<accession>A0A7K0DSI5</accession>
<comment type="caution">
    <text evidence="2">The sequence shown here is derived from an EMBL/GenBank/DDBJ whole genome shotgun (WGS) entry which is preliminary data.</text>
</comment>
<keyword evidence="3" id="KW-1185">Reference proteome</keyword>
<dbReference type="GO" id="GO:0003824">
    <property type="term" value="F:catalytic activity"/>
    <property type="evidence" value="ECO:0007669"/>
    <property type="project" value="UniProtKB-ARBA"/>
</dbReference>
<organism evidence="2 3">
    <name type="scientific">Nocardia aurantia</name>
    <dbReference type="NCBI Taxonomy" id="2585199"/>
    <lineage>
        <taxon>Bacteria</taxon>
        <taxon>Bacillati</taxon>
        <taxon>Actinomycetota</taxon>
        <taxon>Actinomycetes</taxon>
        <taxon>Mycobacteriales</taxon>
        <taxon>Nocardiaceae</taxon>
        <taxon>Nocardia</taxon>
    </lineage>
</organism>
<evidence type="ECO:0000313" key="3">
    <source>
        <dbReference type="Proteomes" id="UP000431401"/>
    </source>
</evidence>
<dbReference type="AlphaFoldDB" id="A0A7K0DSI5"/>
<evidence type="ECO:0000259" key="1">
    <source>
        <dbReference type="Pfam" id="PF12697"/>
    </source>
</evidence>
<protein>
    <recommendedName>
        <fullName evidence="1">AB hydrolase-1 domain-containing protein</fullName>
    </recommendedName>
</protein>
<dbReference type="Gene3D" id="3.40.50.1820">
    <property type="entry name" value="alpha/beta hydrolase"/>
    <property type="match status" value="1"/>
</dbReference>
<feature type="domain" description="AB hydrolase-1" evidence="1">
    <location>
        <begin position="41"/>
        <end position="273"/>
    </location>
</feature>
<dbReference type="Proteomes" id="UP000431401">
    <property type="component" value="Unassembled WGS sequence"/>
</dbReference>
<sequence length="302" mass="31448">MSLSDLETAISGHVPVPVVADVGGTPMSGLLAPVAAPRAVLVAVHGGGTTSAYFDCPGHPELSLLRLATRLGYTVLALDRPGYGASAANPEGLADPARRVDLAFGAIDAHLAGLDRGAGIFLVAHSAGSEIALRLAADPRGANLLGLEIGGAGRELRPEVQADLENRAVVVAGRPRVPAHWLWLPNRLYPPDILGGKPIGSPRPPHETDPAAYWSKDSYESLAARVRGPVRLTAGDHESVWRNDAEHLAATTAAFTNAPRTIVHLQADAGHNLSIGHTARAYHLGLLAFVAECVAGAELRAD</sequence>
<dbReference type="InterPro" id="IPR029058">
    <property type="entry name" value="AB_hydrolase_fold"/>
</dbReference>
<name>A0A7K0DSI5_9NOCA</name>
<dbReference type="RefSeq" id="WP_227838102.1">
    <property type="nucleotide sequence ID" value="NZ_WEGI01000009.1"/>
</dbReference>
<reference evidence="2 3" key="1">
    <citation type="submission" date="2019-10" db="EMBL/GenBank/DDBJ databases">
        <title>Nocardia macrotermitis sp. nov. and Nocardia aurantia sp. nov., isolated from the gut of fungus growing-termite Macrotermes natalensis.</title>
        <authorList>
            <person name="Benndorf R."/>
            <person name="Schwitalla J."/>
            <person name="Martin K."/>
            <person name="De Beer W."/>
            <person name="Kaster A.-K."/>
            <person name="Vollmers J."/>
            <person name="Poulsen M."/>
            <person name="Beemelmanns C."/>
        </authorList>
    </citation>
    <scope>NUCLEOTIDE SEQUENCE [LARGE SCALE GENOMIC DNA]</scope>
    <source>
        <strain evidence="2 3">RB56</strain>
    </source>
</reference>
<dbReference type="InterPro" id="IPR000073">
    <property type="entry name" value="AB_hydrolase_1"/>
</dbReference>